<dbReference type="GO" id="GO:0008732">
    <property type="term" value="F:L-allo-threonine aldolase activity"/>
    <property type="evidence" value="ECO:0007669"/>
    <property type="project" value="TreeGrafter"/>
</dbReference>
<proteinExistence type="inferred from homology"/>
<dbReference type="InterPro" id="IPR001597">
    <property type="entry name" value="ArAA_b-elim_lyase/Thr_aldolase"/>
</dbReference>
<evidence type="ECO:0000313" key="6">
    <source>
        <dbReference type="EMBL" id="GAF69357.1"/>
    </source>
</evidence>
<sequence>VEFIHRARRFRKMCGGAMRQAGIIAAGAIYALEHHRTRLVQDHINAQELAQALAQMPGIDLDPAFVETNIIIFRVTSMTAAQLAEKLHNAGVYVLATAPDTIRAITHLDITSEQINQAIDIFRKILIE</sequence>
<keyword evidence="4" id="KW-0456">Lyase</keyword>
<reference evidence="6" key="1">
    <citation type="journal article" date="2014" name="Front. Microbiol.">
        <title>High frequency of phylogenetically diverse reductive dehalogenase-homologous genes in deep subseafloor sedimentary metagenomes.</title>
        <authorList>
            <person name="Kawai M."/>
            <person name="Futagami T."/>
            <person name="Toyoda A."/>
            <person name="Takaki Y."/>
            <person name="Nishi S."/>
            <person name="Hori S."/>
            <person name="Arai W."/>
            <person name="Tsubouchi T."/>
            <person name="Morono Y."/>
            <person name="Uchiyama I."/>
            <person name="Ito T."/>
            <person name="Fujiyama A."/>
            <person name="Inagaki F."/>
            <person name="Takami H."/>
        </authorList>
    </citation>
    <scope>NUCLEOTIDE SEQUENCE</scope>
    <source>
        <strain evidence="6">Expedition CK06-06</strain>
    </source>
</reference>
<dbReference type="GO" id="GO:0006545">
    <property type="term" value="P:glycine biosynthetic process"/>
    <property type="evidence" value="ECO:0007669"/>
    <property type="project" value="TreeGrafter"/>
</dbReference>
<feature type="non-terminal residue" evidence="6">
    <location>
        <position position="1"/>
    </location>
</feature>
<dbReference type="GO" id="GO:0005829">
    <property type="term" value="C:cytosol"/>
    <property type="evidence" value="ECO:0007669"/>
    <property type="project" value="TreeGrafter"/>
</dbReference>
<dbReference type="EMBL" id="BARS01007789">
    <property type="protein sequence ID" value="GAF69357.1"/>
    <property type="molecule type" value="Genomic_DNA"/>
</dbReference>
<dbReference type="Pfam" id="PF01212">
    <property type="entry name" value="Beta_elim_lyase"/>
    <property type="match status" value="1"/>
</dbReference>
<dbReference type="InterPro" id="IPR015421">
    <property type="entry name" value="PyrdxlP-dep_Trfase_major"/>
</dbReference>
<protein>
    <recommendedName>
        <fullName evidence="5">Aromatic amino acid beta-eliminating lyase/threonine aldolase domain-containing protein</fullName>
    </recommendedName>
</protein>
<keyword evidence="3" id="KW-0663">Pyridoxal phosphate</keyword>
<comment type="similarity">
    <text evidence="2">Belongs to the threonine aldolase family.</text>
</comment>
<gene>
    <name evidence="6" type="ORF">S01H1_14938</name>
</gene>
<dbReference type="InterPro" id="IPR015424">
    <property type="entry name" value="PyrdxlP-dep_Trfase"/>
</dbReference>
<dbReference type="Gene3D" id="3.40.640.10">
    <property type="entry name" value="Type I PLP-dependent aspartate aminotransferase-like (Major domain)"/>
    <property type="match status" value="1"/>
</dbReference>
<evidence type="ECO:0000259" key="5">
    <source>
        <dbReference type="Pfam" id="PF01212"/>
    </source>
</evidence>
<evidence type="ECO:0000256" key="1">
    <source>
        <dbReference type="ARBA" id="ARBA00001933"/>
    </source>
</evidence>
<comment type="cofactor">
    <cofactor evidence="1">
        <name>pyridoxal 5'-phosphate</name>
        <dbReference type="ChEBI" id="CHEBI:597326"/>
    </cofactor>
</comment>
<dbReference type="PANTHER" id="PTHR48097:SF9">
    <property type="entry name" value="L-THREONINE ALDOLASE"/>
    <property type="match status" value="1"/>
</dbReference>
<dbReference type="GO" id="GO:0006567">
    <property type="term" value="P:L-threonine catabolic process"/>
    <property type="evidence" value="ECO:0007669"/>
    <property type="project" value="TreeGrafter"/>
</dbReference>
<evidence type="ECO:0000256" key="4">
    <source>
        <dbReference type="ARBA" id="ARBA00023239"/>
    </source>
</evidence>
<dbReference type="FunFam" id="3.90.1150.10:FF:000041">
    <property type="entry name" value="Low-specificity L-threonine aldolase"/>
    <property type="match status" value="1"/>
</dbReference>
<organism evidence="6">
    <name type="scientific">marine sediment metagenome</name>
    <dbReference type="NCBI Taxonomy" id="412755"/>
    <lineage>
        <taxon>unclassified sequences</taxon>
        <taxon>metagenomes</taxon>
        <taxon>ecological metagenomes</taxon>
    </lineage>
</organism>
<dbReference type="SUPFAM" id="SSF53383">
    <property type="entry name" value="PLP-dependent transferases"/>
    <property type="match status" value="1"/>
</dbReference>
<evidence type="ECO:0000256" key="2">
    <source>
        <dbReference type="ARBA" id="ARBA00006966"/>
    </source>
</evidence>
<dbReference type="PANTHER" id="PTHR48097">
    <property type="entry name" value="L-THREONINE ALDOLASE-RELATED"/>
    <property type="match status" value="1"/>
</dbReference>
<comment type="caution">
    <text evidence="6">The sequence shown here is derived from an EMBL/GenBank/DDBJ whole genome shotgun (WGS) entry which is preliminary data.</text>
</comment>
<accession>X0S049</accession>
<name>X0S049_9ZZZZ</name>
<evidence type="ECO:0000256" key="3">
    <source>
        <dbReference type="ARBA" id="ARBA00022898"/>
    </source>
</evidence>
<feature type="domain" description="Aromatic amino acid beta-eliminating lyase/threonine aldolase" evidence="5">
    <location>
        <begin position="2"/>
        <end position="73"/>
    </location>
</feature>
<dbReference type="Gene3D" id="3.90.1150.10">
    <property type="entry name" value="Aspartate Aminotransferase, domain 1"/>
    <property type="match status" value="1"/>
</dbReference>
<dbReference type="InterPro" id="IPR015422">
    <property type="entry name" value="PyrdxlP-dep_Trfase_small"/>
</dbReference>
<dbReference type="AlphaFoldDB" id="X0S049"/>